<dbReference type="Proteomes" id="UP000599009">
    <property type="component" value="Unassembled WGS sequence"/>
</dbReference>
<reference evidence="5" key="1">
    <citation type="journal article" date="2019" name="Int. J. Syst. Evol. Microbiol.">
        <title>The Global Catalogue of Microorganisms (GCM) 10K type strain sequencing project: providing services to taxonomists for standard genome sequencing and annotation.</title>
        <authorList>
            <consortium name="The Broad Institute Genomics Platform"/>
            <consortium name="The Broad Institute Genome Sequencing Center for Infectious Disease"/>
            <person name="Wu L."/>
            <person name="Ma J."/>
        </authorList>
    </citation>
    <scope>NUCLEOTIDE SEQUENCE [LARGE SCALE GENOMIC DNA]</scope>
    <source>
        <strain evidence="5">CGMCC 1.8985</strain>
    </source>
</reference>
<feature type="domain" description="Ppx/GppA phosphatase C-terminal" evidence="3">
    <location>
        <begin position="325"/>
        <end position="496"/>
    </location>
</feature>
<evidence type="ECO:0000259" key="2">
    <source>
        <dbReference type="Pfam" id="PF02541"/>
    </source>
</evidence>
<feature type="domain" description="Ppx/GppA phosphatase N-terminal" evidence="2">
    <location>
        <begin position="34"/>
        <end position="318"/>
    </location>
</feature>
<dbReference type="Gene3D" id="3.30.420.150">
    <property type="entry name" value="Exopolyphosphatase. Domain 2"/>
    <property type="match status" value="1"/>
</dbReference>
<evidence type="ECO:0000256" key="1">
    <source>
        <dbReference type="ARBA" id="ARBA00022801"/>
    </source>
</evidence>
<dbReference type="CDD" id="cd24053">
    <property type="entry name" value="ASKHA_NBD_EcPPX-GppA-like"/>
    <property type="match status" value="1"/>
</dbReference>
<dbReference type="PANTHER" id="PTHR30005:SF14">
    <property type="entry name" value="EXOPOLYPHOSPHATASE"/>
    <property type="match status" value="1"/>
</dbReference>
<dbReference type="SUPFAM" id="SSF53067">
    <property type="entry name" value="Actin-like ATPase domain"/>
    <property type="match status" value="2"/>
</dbReference>
<dbReference type="Pfam" id="PF21447">
    <property type="entry name" value="Ppx-GppA_III"/>
    <property type="match status" value="1"/>
</dbReference>
<accession>A0ABQ2E926</accession>
<dbReference type="RefSeq" id="WP_132985184.1">
    <property type="nucleotide sequence ID" value="NZ_BMME01000001.1"/>
</dbReference>
<dbReference type="PANTHER" id="PTHR30005">
    <property type="entry name" value="EXOPOLYPHOSPHATASE"/>
    <property type="match status" value="1"/>
</dbReference>
<dbReference type="InterPro" id="IPR043129">
    <property type="entry name" value="ATPase_NBD"/>
</dbReference>
<organism evidence="4 5">
    <name type="scientific">Luteimonas terricola</name>
    <dbReference type="NCBI Taxonomy" id="645597"/>
    <lineage>
        <taxon>Bacteria</taxon>
        <taxon>Pseudomonadati</taxon>
        <taxon>Pseudomonadota</taxon>
        <taxon>Gammaproteobacteria</taxon>
        <taxon>Lysobacterales</taxon>
        <taxon>Lysobacteraceae</taxon>
        <taxon>Luteimonas</taxon>
    </lineage>
</organism>
<dbReference type="InterPro" id="IPR003695">
    <property type="entry name" value="Ppx_GppA_N"/>
</dbReference>
<dbReference type="SUPFAM" id="SSF109604">
    <property type="entry name" value="HD-domain/PDEase-like"/>
    <property type="match status" value="1"/>
</dbReference>
<dbReference type="Pfam" id="PF02541">
    <property type="entry name" value="Ppx-GppA"/>
    <property type="match status" value="1"/>
</dbReference>
<name>A0ABQ2E926_9GAMM</name>
<keyword evidence="5" id="KW-1185">Reference proteome</keyword>
<evidence type="ECO:0000313" key="5">
    <source>
        <dbReference type="Proteomes" id="UP000599009"/>
    </source>
</evidence>
<dbReference type="PIRSF" id="PIRSF001267">
    <property type="entry name" value="Pyrophosphatase_GppA_Ppx"/>
    <property type="match status" value="1"/>
</dbReference>
<evidence type="ECO:0000259" key="3">
    <source>
        <dbReference type="Pfam" id="PF21447"/>
    </source>
</evidence>
<keyword evidence="1" id="KW-0378">Hydrolase</keyword>
<protein>
    <submittedName>
        <fullName evidence="4">Exopolyphosphatase</fullName>
    </submittedName>
</protein>
<dbReference type="InterPro" id="IPR050273">
    <property type="entry name" value="GppA/Ppx_hydrolase"/>
</dbReference>
<dbReference type="EMBL" id="BMME01000001">
    <property type="protein sequence ID" value="GGK01555.1"/>
    <property type="molecule type" value="Genomic_DNA"/>
</dbReference>
<evidence type="ECO:0000313" key="4">
    <source>
        <dbReference type="EMBL" id="GGK01555.1"/>
    </source>
</evidence>
<comment type="caution">
    <text evidence="4">The sequence shown here is derived from an EMBL/GenBank/DDBJ whole genome shotgun (WGS) entry which is preliminary data.</text>
</comment>
<dbReference type="Gene3D" id="3.30.420.40">
    <property type="match status" value="1"/>
</dbReference>
<dbReference type="InterPro" id="IPR048950">
    <property type="entry name" value="Ppx_GppA_C"/>
</dbReference>
<dbReference type="InterPro" id="IPR030673">
    <property type="entry name" value="PyroPPase_GppA_Ppx"/>
</dbReference>
<sequence>MIQALAPAASQSQPLADGDMLAAIDLGSNSYHMVVARYTLGQLRIVDRLRETVRMAEGLDGRGGLDAEVRQRALRCLARFGQRIRDIPAHRVRAVATNTVRRLASPQAFLMPAETALGHAIEIVSGREEARLVYLGVAHAQPPRNSHRRLVVDIGGGSTECIIGRGFETLERDSVQLGAVAGTLRYFGNGKLSRRKWREALIEASVEFQQFAATYRSLGWQEVIGASGTNKAIGEICAQMKLTKGAITAEALPVVRDQLLRASSIDDIKLPGLSDDRRPVIAGGLLVLEAAFASLDLQRMVVSKAALREGVLYDMLGRAGDQDSRDTSVDALGQRYGMDRAQALRVEATACRLFDQVAAAWQLSDDDRMMLSWAAQLHELGLTIAHSQYQVHGAYILAQSDIAGFSRQEQQLLAALVRAHRRKVPKTVFEALPDRLLPAARQMSMLLRLAVVLHRGHEDPDIPGLEARADGDALTLRLPPRWLDERPLLQADLAGEPAETAALGIALRFA</sequence>
<gene>
    <name evidence="4" type="primary">ppx</name>
    <name evidence="4" type="ORF">GCM10011394_08480</name>
</gene>
<dbReference type="Gene3D" id="1.10.3210.10">
    <property type="entry name" value="Hypothetical protein af1432"/>
    <property type="match status" value="1"/>
</dbReference>
<proteinExistence type="predicted"/>